<proteinExistence type="predicted"/>
<comment type="caution">
    <text evidence="1">The sequence shown here is derived from an EMBL/GenBank/DDBJ whole genome shotgun (WGS) entry which is preliminary data.</text>
</comment>
<dbReference type="EMBL" id="JABJNZ010000012">
    <property type="protein sequence ID" value="MBT4870069.1"/>
    <property type="molecule type" value="Genomic_DNA"/>
</dbReference>
<evidence type="ECO:0000313" key="1">
    <source>
        <dbReference type="EMBL" id="MBT4870069.1"/>
    </source>
</evidence>
<accession>A0A8T5GDP3</accession>
<organism evidence="1 2">
    <name type="scientific">Candidatus Iainarchaeum sp</name>
    <dbReference type="NCBI Taxonomy" id="3101447"/>
    <lineage>
        <taxon>Archaea</taxon>
        <taxon>Candidatus Iainarchaeota</taxon>
        <taxon>Candidatus Iainarchaeia</taxon>
        <taxon>Candidatus Iainarchaeales</taxon>
        <taxon>Candidatus Iainarchaeaceae</taxon>
        <taxon>Candidatus Iainarchaeum</taxon>
    </lineage>
</organism>
<dbReference type="AlphaFoldDB" id="A0A8T5GDP3"/>
<reference evidence="1" key="1">
    <citation type="journal article" date="2021" name="ISME J.">
        <title>Mercury methylation by metabolically versatile and cosmopolitan marine bacteria.</title>
        <authorList>
            <person name="Lin H."/>
            <person name="Ascher D.B."/>
            <person name="Myung Y."/>
            <person name="Lamborg C.H."/>
            <person name="Hallam S.J."/>
            <person name="Gionfriddo C.M."/>
            <person name="Holt K.E."/>
            <person name="Moreau J.W."/>
        </authorList>
    </citation>
    <scope>NUCLEOTIDE SEQUENCE</scope>
    <source>
        <strain evidence="1">SI075_bin30</strain>
    </source>
</reference>
<dbReference type="Proteomes" id="UP000722459">
    <property type="component" value="Unassembled WGS sequence"/>
</dbReference>
<protein>
    <submittedName>
        <fullName evidence="1">Uncharacterized protein</fullName>
    </submittedName>
</protein>
<sequence length="48" mass="5611">MIKPICDFCGKELIEFGAILFSPPKEMNVKKYHVCVDCYNEMIKKVKE</sequence>
<gene>
    <name evidence="1" type="ORF">HON47_00650</name>
</gene>
<evidence type="ECO:0000313" key="2">
    <source>
        <dbReference type="Proteomes" id="UP000722459"/>
    </source>
</evidence>
<name>A0A8T5GDP3_9ARCH</name>